<name>A0A3P5XRV9_9RHOB</name>
<evidence type="ECO:0008006" key="3">
    <source>
        <dbReference type="Google" id="ProtNLM"/>
    </source>
</evidence>
<organism evidence="1 2">
    <name type="scientific">Pseudogemmobacter humi</name>
    <dbReference type="NCBI Taxonomy" id="2483812"/>
    <lineage>
        <taxon>Bacteria</taxon>
        <taxon>Pseudomonadati</taxon>
        <taxon>Pseudomonadota</taxon>
        <taxon>Alphaproteobacteria</taxon>
        <taxon>Rhodobacterales</taxon>
        <taxon>Paracoccaceae</taxon>
        <taxon>Pseudogemmobacter</taxon>
    </lineage>
</organism>
<proteinExistence type="predicted"/>
<dbReference type="Proteomes" id="UP000277498">
    <property type="component" value="Unassembled WGS sequence"/>
</dbReference>
<accession>A0A3P5XRV9</accession>
<dbReference type="AlphaFoldDB" id="A0A3P5XRV9"/>
<reference evidence="1 2" key="1">
    <citation type="submission" date="2018-11" db="EMBL/GenBank/DDBJ databases">
        <authorList>
            <person name="Criscuolo A."/>
        </authorList>
    </citation>
    <scope>NUCLEOTIDE SEQUENCE [LARGE SCALE GENOMIC DNA]</scope>
    <source>
        <strain evidence="1">ACIP111625</strain>
    </source>
</reference>
<dbReference type="EMBL" id="UXAW01000087">
    <property type="protein sequence ID" value="VDC31705.1"/>
    <property type="molecule type" value="Genomic_DNA"/>
</dbReference>
<evidence type="ECO:0000313" key="1">
    <source>
        <dbReference type="EMBL" id="VDC31705.1"/>
    </source>
</evidence>
<dbReference type="PROSITE" id="PS51257">
    <property type="entry name" value="PROKAR_LIPOPROTEIN"/>
    <property type="match status" value="1"/>
</dbReference>
<dbReference type="OrthoDB" id="7876059at2"/>
<gene>
    <name evidence="1" type="ORF">XINFAN_03077</name>
</gene>
<sequence length="135" mass="13465">MTRPAPLSETARARCLPAAAAAVLLSGCVAGGTAAPLSRLVPGEYQVSVGGDAFWGDVRPGAPGIELTAGGARPVPGHEIRIRPYAGFSGLGGDAGALAKKAARLACQEAGGRFNETAIGAHDRAGAWIFRGGCA</sequence>
<protein>
    <recommendedName>
        <fullName evidence="3">Lipoprotein</fullName>
    </recommendedName>
</protein>
<dbReference type="RefSeq" id="WP_124087795.1">
    <property type="nucleotide sequence ID" value="NZ_UXAW01000087.1"/>
</dbReference>
<evidence type="ECO:0000313" key="2">
    <source>
        <dbReference type="Proteomes" id="UP000277498"/>
    </source>
</evidence>
<keyword evidence="2" id="KW-1185">Reference proteome</keyword>